<dbReference type="EMBL" id="JAOPHQ010002627">
    <property type="protein sequence ID" value="KAK0146096.1"/>
    <property type="molecule type" value="Genomic_DNA"/>
</dbReference>
<evidence type="ECO:0000256" key="1">
    <source>
        <dbReference type="SAM" id="MobiDB-lite"/>
    </source>
</evidence>
<reference evidence="2" key="1">
    <citation type="journal article" date="2023" name="Front. Mar. Sci.">
        <title>A new Merluccius polli reference genome to investigate the effects of global change in West African waters.</title>
        <authorList>
            <person name="Mateo J.L."/>
            <person name="Blanco-Fernandez C."/>
            <person name="Garcia-Vazquez E."/>
            <person name="Machado-Schiaffino G."/>
        </authorList>
    </citation>
    <scope>NUCLEOTIDE SEQUENCE</scope>
    <source>
        <strain evidence="2">C29</strain>
        <tissue evidence="2">Fin</tissue>
    </source>
</reference>
<evidence type="ECO:0000313" key="2">
    <source>
        <dbReference type="EMBL" id="KAK0146096.1"/>
    </source>
</evidence>
<proteinExistence type="predicted"/>
<evidence type="ECO:0000313" key="3">
    <source>
        <dbReference type="Proteomes" id="UP001174136"/>
    </source>
</evidence>
<feature type="compositionally biased region" description="Polar residues" evidence="1">
    <location>
        <begin position="225"/>
        <end position="242"/>
    </location>
</feature>
<feature type="compositionally biased region" description="Basic and acidic residues" evidence="1">
    <location>
        <begin position="22"/>
        <end position="33"/>
    </location>
</feature>
<keyword evidence="3" id="KW-1185">Reference proteome</keyword>
<comment type="caution">
    <text evidence="2">The sequence shown here is derived from an EMBL/GenBank/DDBJ whole genome shotgun (WGS) entry which is preliminary data.</text>
</comment>
<dbReference type="Proteomes" id="UP001174136">
    <property type="component" value="Unassembled WGS sequence"/>
</dbReference>
<dbReference type="AlphaFoldDB" id="A0AA47MTY6"/>
<protein>
    <submittedName>
        <fullName evidence="2">Uncharacterized protein</fullName>
    </submittedName>
</protein>
<gene>
    <name evidence="2" type="ORF">N1851_014644</name>
</gene>
<feature type="compositionally biased region" description="Polar residues" evidence="1">
    <location>
        <begin position="1"/>
        <end position="21"/>
    </location>
</feature>
<feature type="compositionally biased region" description="Basic residues" evidence="1">
    <location>
        <begin position="247"/>
        <end position="260"/>
    </location>
</feature>
<organism evidence="2 3">
    <name type="scientific">Merluccius polli</name>
    <name type="common">Benguela hake</name>
    <name type="synonym">Merluccius cadenati</name>
    <dbReference type="NCBI Taxonomy" id="89951"/>
    <lineage>
        <taxon>Eukaryota</taxon>
        <taxon>Metazoa</taxon>
        <taxon>Chordata</taxon>
        <taxon>Craniata</taxon>
        <taxon>Vertebrata</taxon>
        <taxon>Euteleostomi</taxon>
        <taxon>Actinopterygii</taxon>
        <taxon>Neopterygii</taxon>
        <taxon>Teleostei</taxon>
        <taxon>Neoteleostei</taxon>
        <taxon>Acanthomorphata</taxon>
        <taxon>Zeiogadaria</taxon>
        <taxon>Gadariae</taxon>
        <taxon>Gadiformes</taxon>
        <taxon>Gadoidei</taxon>
        <taxon>Merlucciidae</taxon>
        <taxon>Merluccius</taxon>
    </lineage>
</organism>
<sequence>MLSNAKPYENTNTKDLSTSSDKTQRMFETKRSELGLAHSEGEPVQSACKSSRKRNKELTEALVGGLKIPKRSDEGDPETFCSTQVTRQKVYWSDGDSDNSDTEEKVSDVDVDALSPDSDHAKVSAQIESQPICRKLEQADKNVAESNCSSKSNNMRSLTSISVGEIETDRKRDTSTSLEKLFRMSVGIVDQKRKMVERKPLRQWDTICSAIDLRIAEVVRGHLTTPSLMNGDKSQSRSQSLISPVATRRRKDSRHGSFHP</sequence>
<feature type="region of interest" description="Disordered" evidence="1">
    <location>
        <begin position="225"/>
        <end position="260"/>
    </location>
</feature>
<accession>A0AA47MTY6</accession>
<name>A0AA47MTY6_MERPO</name>
<feature type="region of interest" description="Disordered" evidence="1">
    <location>
        <begin position="1"/>
        <end position="108"/>
    </location>
</feature>